<keyword evidence="6" id="KW-1185">Reference proteome</keyword>
<keyword evidence="3" id="KW-0547">Nucleotide-binding</keyword>
<dbReference type="CDD" id="cd03710">
    <property type="entry name" value="BipA_TypA_C"/>
    <property type="match status" value="1"/>
</dbReference>
<keyword evidence="3" id="KW-0690">Ribosome biogenesis</keyword>
<evidence type="ECO:0000256" key="2">
    <source>
        <dbReference type="ARBA" id="ARBA00048548"/>
    </source>
</evidence>
<dbReference type="AlphaFoldDB" id="A0A9E2S8X4"/>
<dbReference type="FunFam" id="2.40.30.10:FF:000016">
    <property type="entry name" value="GTP-binding protein TypA"/>
    <property type="match status" value="1"/>
</dbReference>
<evidence type="ECO:0000256" key="3">
    <source>
        <dbReference type="HAMAP-Rule" id="MF_00849"/>
    </source>
</evidence>
<protein>
    <recommendedName>
        <fullName evidence="3">Large ribosomal subunit assembly factor BipA</fullName>
        <ecNumber evidence="3">3.6.5.-</ecNumber>
    </recommendedName>
    <alternativeName>
        <fullName evidence="3">GTP-binding protein BipA</fullName>
    </alternativeName>
</protein>
<dbReference type="CDD" id="cd03691">
    <property type="entry name" value="BipA_TypA_II"/>
    <property type="match status" value="1"/>
</dbReference>
<dbReference type="GO" id="GO:1990904">
    <property type="term" value="C:ribonucleoprotein complex"/>
    <property type="evidence" value="ECO:0007669"/>
    <property type="project" value="TreeGrafter"/>
</dbReference>
<dbReference type="CDD" id="cd01891">
    <property type="entry name" value="TypA_BipA"/>
    <property type="match status" value="1"/>
</dbReference>
<dbReference type="HAMAP" id="MF_00849">
    <property type="entry name" value="BipA"/>
    <property type="match status" value="1"/>
</dbReference>
<organism evidence="5 6">
    <name type="scientific">Pinibacter aurantiacus</name>
    <dbReference type="NCBI Taxonomy" id="2851599"/>
    <lineage>
        <taxon>Bacteria</taxon>
        <taxon>Pseudomonadati</taxon>
        <taxon>Bacteroidota</taxon>
        <taxon>Chitinophagia</taxon>
        <taxon>Chitinophagales</taxon>
        <taxon>Chitinophagaceae</taxon>
        <taxon>Pinibacter</taxon>
    </lineage>
</organism>
<dbReference type="InterPro" id="IPR000795">
    <property type="entry name" value="T_Tr_GTP-bd_dom"/>
</dbReference>
<comment type="similarity">
    <text evidence="3">Belongs to the TRAFAC class translation factor GTPase superfamily. Classic translation factor GTPase family. BipA subfamily.</text>
</comment>
<name>A0A9E2S8X4_9BACT</name>
<keyword evidence="1 3" id="KW-0342">GTP-binding</keyword>
<dbReference type="InterPro" id="IPR006298">
    <property type="entry name" value="BipA"/>
</dbReference>
<dbReference type="GO" id="GO:0019843">
    <property type="term" value="F:rRNA binding"/>
    <property type="evidence" value="ECO:0007669"/>
    <property type="project" value="UniProtKB-KW"/>
</dbReference>
<reference evidence="5" key="1">
    <citation type="submission" date="2021-06" db="EMBL/GenBank/DDBJ databases">
        <authorList>
            <person name="Huq M.A."/>
        </authorList>
    </citation>
    <scope>NUCLEOTIDE SEQUENCE</scope>
    <source>
        <strain evidence="5">MAH-26</strain>
    </source>
</reference>
<dbReference type="GO" id="GO:0000049">
    <property type="term" value="F:tRNA binding"/>
    <property type="evidence" value="ECO:0007669"/>
    <property type="project" value="UniProtKB-KW"/>
</dbReference>
<dbReference type="Pfam" id="PF03144">
    <property type="entry name" value="GTP_EFTU_D2"/>
    <property type="match status" value="1"/>
</dbReference>
<keyword evidence="3" id="KW-0699">rRNA-binding</keyword>
<comment type="subunit">
    <text evidence="3">Monomer.</text>
</comment>
<dbReference type="GO" id="GO:0043022">
    <property type="term" value="F:ribosome binding"/>
    <property type="evidence" value="ECO:0007669"/>
    <property type="project" value="UniProtKB-UniRule"/>
</dbReference>
<dbReference type="InterPro" id="IPR035651">
    <property type="entry name" value="BipA_V"/>
</dbReference>
<dbReference type="RefSeq" id="WP_217791712.1">
    <property type="nucleotide sequence ID" value="NZ_JAHSPG010000009.1"/>
</dbReference>
<dbReference type="EMBL" id="JAHSPG010000009">
    <property type="protein sequence ID" value="MBV4358046.1"/>
    <property type="molecule type" value="Genomic_DNA"/>
</dbReference>
<evidence type="ECO:0000313" key="5">
    <source>
        <dbReference type="EMBL" id="MBV4358046.1"/>
    </source>
</evidence>
<evidence type="ECO:0000256" key="1">
    <source>
        <dbReference type="ARBA" id="ARBA00023134"/>
    </source>
</evidence>
<dbReference type="GO" id="GO:0009409">
    <property type="term" value="P:response to cold"/>
    <property type="evidence" value="ECO:0007669"/>
    <property type="project" value="UniProtKB-ARBA"/>
</dbReference>
<dbReference type="FunFam" id="3.30.70.240:FF:000002">
    <property type="entry name" value="GTP-binding protein TypA"/>
    <property type="match status" value="1"/>
</dbReference>
<dbReference type="InterPro" id="IPR047043">
    <property type="entry name" value="BipA_III"/>
</dbReference>
<gene>
    <name evidence="5" type="primary">typA</name>
    <name evidence="3" type="synonym">bipA</name>
    <name evidence="5" type="ORF">KTO63_12855</name>
</gene>
<dbReference type="InterPro" id="IPR047041">
    <property type="entry name" value="BipA_GTP-bd_dom"/>
</dbReference>
<feature type="binding site" evidence="3">
    <location>
        <begin position="13"/>
        <end position="18"/>
    </location>
    <ligand>
        <name>GTP</name>
        <dbReference type="ChEBI" id="CHEBI:37565"/>
    </ligand>
</feature>
<dbReference type="NCBIfam" id="TIGR01394">
    <property type="entry name" value="TypA_BipA"/>
    <property type="match status" value="1"/>
</dbReference>
<dbReference type="InterPro" id="IPR048876">
    <property type="entry name" value="BipA_C"/>
</dbReference>
<keyword evidence="3" id="KW-0694">RNA-binding</keyword>
<accession>A0A9E2S8X4</accession>
<evidence type="ECO:0000313" key="6">
    <source>
        <dbReference type="Proteomes" id="UP000812270"/>
    </source>
</evidence>
<dbReference type="PANTHER" id="PTHR42908">
    <property type="entry name" value="TRANSLATION ELONGATION FACTOR-RELATED"/>
    <property type="match status" value="1"/>
</dbReference>
<dbReference type="SMART" id="SM00838">
    <property type="entry name" value="EFG_C"/>
    <property type="match status" value="1"/>
</dbReference>
<dbReference type="PROSITE" id="PS51722">
    <property type="entry name" value="G_TR_2"/>
    <property type="match status" value="1"/>
</dbReference>
<dbReference type="PROSITE" id="PS00301">
    <property type="entry name" value="G_TR_1"/>
    <property type="match status" value="1"/>
</dbReference>
<dbReference type="CDD" id="cd16263">
    <property type="entry name" value="BipA_III"/>
    <property type="match status" value="1"/>
</dbReference>
<comment type="caution">
    <text evidence="5">The sequence shown here is derived from an EMBL/GenBank/DDBJ whole genome shotgun (WGS) entry which is preliminary data.</text>
</comment>
<dbReference type="GO" id="GO:0000027">
    <property type="term" value="P:ribosomal large subunit assembly"/>
    <property type="evidence" value="ECO:0007669"/>
    <property type="project" value="UniProtKB-UniRule"/>
</dbReference>
<dbReference type="Pfam" id="PF00679">
    <property type="entry name" value="EFG_C"/>
    <property type="match status" value="1"/>
</dbReference>
<keyword evidence="3" id="KW-0820">tRNA-binding</keyword>
<keyword evidence="3" id="KW-0963">Cytoplasm</keyword>
<evidence type="ECO:0000259" key="4">
    <source>
        <dbReference type="PROSITE" id="PS51722"/>
    </source>
</evidence>
<dbReference type="FunFam" id="2.40.50.250:FF:000001">
    <property type="entry name" value="GTP-binding protein TypA"/>
    <property type="match status" value="1"/>
</dbReference>
<dbReference type="FunFam" id="3.40.50.300:FF:000055">
    <property type="entry name" value="GTP-binding protein TypA"/>
    <property type="match status" value="1"/>
</dbReference>
<dbReference type="InterPro" id="IPR047042">
    <property type="entry name" value="BipA_II"/>
</dbReference>
<dbReference type="EC" id="3.6.5.-" evidence="3"/>
<dbReference type="GO" id="GO:0003924">
    <property type="term" value="F:GTPase activity"/>
    <property type="evidence" value="ECO:0007669"/>
    <property type="project" value="UniProtKB-UniRule"/>
</dbReference>
<dbReference type="GO" id="GO:0010467">
    <property type="term" value="P:gene expression"/>
    <property type="evidence" value="ECO:0007669"/>
    <property type="project" value="UniProtKB-ARBA"/>
</dbReference>
<dbReference type="InterPro" id="IPR004161">
    <property type="entry name" value="EFTu-like_2"/>
</dbReference>
<dbReference type="InterPro" id="IPR031157">
    <property type="entry name" value="G_TR_CS"/>
</dbReference>
<dbReference type="FunFam" id="3.30.70.870:FF:000003">
    <property type="entry name" value="GTP-binding protein TypA"/>
    <property type="match status" value="1"/>
</dbReference>
<feature type="binding site" evidence="3">
    <location>
        <begin position="126"/>
        <end position="129"/>
    </location>
    <ligand>
        <name>GTP</name>
        <dbReference type="ChEBI" id="CHEBI:37565"/>
    </ligand>
</feature>
<sequence length="602" mass="67358">MEIRNIAIIAHVDHGKTTLVDKILHTTHVFRENQETGDLIMDSNDLERERGITIFSKNAAVTYKGVKINVIDTPGHADFGGEVERVLKMADGVILLVDAYEGPMPQTRFVLQKALQLNLKPIVVINKVDKPNCRPDEVHDAVFELFFNLDATEEQLNFPTYYGSGKNGWFNDSLTQIDNIDPLLDGILKYVPAPRVEEGTLQLQITSLDYSSFLGRIAVGKVTRGSIKENQPIALVQADGSIKKSRVRELYVFEGMGKKKTTEVLSGDLCAVVGLEDFNIGDTIADFENPEALPVISVDEPTMNMTFSINNSPFFGKDGKFVTSRHLRDRLMKETEKNLALRVMDTDSGDSFLVYGRGILHLGVLIETMRREGYELTVGQPQVIVKNIDGKKSEPYETLVVDVPQEFASKVIDLVTRRKGEMLIMETKGEMQHLEFDIPSRGLIGLRTQMLTATTGEAVMAHRFSEYKPWKGPIPGRNNGVLISKDAGTTTGYSLDKLQDRGFFFVDPGEEVYKGMIVGENNKPGDLVINSNEGKKLTNMRASGSDAATNIAPKRLMTLEECMEYIQHDECIEVTPNFIRMRKAILDEEERKKQQKSMKVEA</sequence>
<dbReference type="GO" id="GO:0005525">
    <property type="term" value="F:GTP binding"/>
    <property type="evidence" value="ECO:0007669"/>
    <property type="project" value="UniProtKB-UniRule"/>
</dbReference>
<comment type="catalytic activity">
    <reaction evidence="2 3">
        <text>GTP + H2O = GDP + phosphate + H(+)</text>
        <dbReference type="Rhea" id="RHEA:19669"/>
        <dbReference type="ChEBI" id="CHEBI:15377"/>
        <dbReference type="ChEBI" id="CHEBI:15378"/>
        <dbReference type="ChEBI" id="CHEBI:37565"/>
        <dbReference type="ChEBI" id="CHEBI:43474"/>
        <dbReference type="ChEBI" id="CHEBI:58189"/>
    </reaction>
</comment>
<dbReference type="Pfam" id="PF21018">
    <property type="entry name" value="BipA_C"/>
    <property type="match status" value="1"/>
</dbReference>
<dbReference type="Pfam" id="PF00009">
    <property type="entry name" value="GTP_EFTU"/>
    <property type="match status" value="1"/>
</dbReference>
<dbReference type="Proteomes" id="UP000812270">
    <property type="component" value="Unassembled WGS sequence"/>
</dbReference>
<dbReference type="GO" id="GO:0005829">
    <property type="term" value="C:cytosol"/>
    <property type="evidence" value="ECO:0007669"/>
    <property type="project" value="TreeGrafter"/>
</dbReference>
<proteinExistence type="inferred from homology"/>
<feature type="domain" description="Tr-type G" evidence="4">
    <location>
        <begin position="1"/>
        <end position="195"/>
    </location>
</feature>
<comment type="subcellular location">
    <subcellularLocation>
        <location evidence="3">Cytoplasm</location>
    </subcellularLocation>
    <text evidence="3">Binds to ribosomes.</text>
</comment>
<dbReference type="InterPro" id="IPR000640">
    <property type="entry name" value="EFG_V-like"/>
</dbReference>
<comment type="function">
    <text evidence="3">A 50S ribosomal subunit assembly protein with GTPase activity, required for 50S subunit assembly at low temperatures, may also play a role in translation. Binds GTP and analogs. Binds the 70S ribosome between the 30S and 50S subunits, in a similar position as ribosome-bound EF-G; it contacts a number of ribosomal proteins, both rRNAs and the A-site tRNA.</text>
</comment>
<dbReference type="InterPro" id="IPR005225">
    <property type="entry name" value="Small_GTP-bd"/>
</dbReference>
<dbReference type="NCBIfam" id="TIGR00231">
    <property type="entry name" value="small_GTP"/>
    <property type="match status" value="1"/>
</dbReference>
<dbReference type="PANTHER" id="PTHR42908:SF8">
    <property type="entry name" value="TR-TYPE G DOMAIN-CONTAINING PROTEIN"/>
    <property type="match status" value="1"/>
</dbReference>
<keyword evidence="3" id="KW-0378">Hydrolase</keyword>